<evidence type="ECO:0000313" key="1">
    <source>
        <dbReference type="EMBL" id="KEK19968.1"/>
    </source>
</evidence>
<dbReference type="OrthoDB" id="2884960at2"/>
<dbReference type="EMBL" id="JOTN01000005">
    <property type="protein sequence ID" value="KEK19968.1"/>
    <property type="molecule type" value="Genomic_DNA"/>
</dbReference>
<evidence type="ECO:0008006" key="3">
    <source>
        <dbReference type="Google" id="ProtNLM"/>
    </source>
</evidence>
<organism evidence="1 2">
    <name type="scientific">Bacillus manliponensis</name>
    <dbReference type="NCBI Taxonomy" id="574376"/>
    <lineage>
        <taxon>Bacteria</taxon>
        <taxon>Bacillati</taxon>
        <taxon>Bacillota</taxon>
        <taxon>Bacilli</taxon>
        <taxon>Bacillales</taxon>
        <taxon>Bacillaceae</taxon>
        <taxon>Bacillus</taxon>
        <taxon>Bacillus cereus group</taxon>
    </lineage>
</organism>
<accession>A0A073KCH3</accession>
<evidence type="ECO:0000313" key="2">
    <source>
        <dbReference type="Proteomes" id="UP000027822"/>
    </source>
</evidence>
<dbReference type="InterPro" id="IPR025045">
    <property type="entry name" value="DUF3979"/>
</dbReference>
<dbReference type="eggNOG" id="ENOG5030DWP">
    <property type="taxonomic scope" value="Bacteria"/>
</dbReference>
<name>A0A073KCH3_9BACI</name>
<comment type="caution">
    <text evidence="1">The sequence shown here is derived from an EMBL/GenBank/DDBJ whole genome shotgun (WGS) entry which is preliminary data.</text>
</comment>
<sequence length="124" mass="14686">MWCEAITSFFQIPPQTDGRSGWKYYIEERKGAYSIVDTLSTTNKSIELWFNEDNEMRVTLYDKENPIVTVQRIAVQKVDLIIEDDEISIQFVLDRMPSRMIRLQMKPFLAIEMGLYWETCDECD</sequence>
<dbReference type="Proteomes" id="UP000027822">
    <property type="component" value="Unassembled WGS sequence"/>
</dbReference>
<gene>
    <name evidence="1" type="ORF">BAMA_19590</name>
</gene>
<dbReference type="Pfam" id="PF13141">
    <property type="entry name" value="DUF3979"/>
    <property type="match status" value="1"/>
</dbReference>
<reference evidence="1 2" key="1">
    <citation type="submission" date="2014-06" db="EMBL/GenBank/DDBJ databases">
        <title>Draft genome sequence of Bacillus manliponensis JCM 15802 (MCCC 1A00708).</title>
        <authorList>
            <person name="Lai Q."/>
            <person name="Liu Y."/>
            <person name="Shao Z."/>
        </authorList>
    </citation>
    <scope>NUCLEOTIDE SEQUENCE [LARGE SCALE GENOMIC DNA]</scope>
    <source>
        <strain evidence="1 2">JCM 15802</strain>
    </source>
</reference>
<proteinExistence type="predicted"/>
<keyword evidence="2" id="KW-1185">Reference proteome</keyword>
<protein>
    <recommendedName>
        <fullName evidence="3">DUF3979 domain-containing protein</fullName>
    </recommendedName>
</protein>
<dbReference type="RefSeq" id="WP_034638221.1">
    <property type="nucleotide sequence ID" value="NZ_CBCSJC010000007.1"/>
</dbReference>
<dbReference type="AlphaFoldDB" id="A0A073KCH3"/>